<feature type="domain" description="Mandelate racemase/muconate lactonizing enzyme N-terminal" evidence="2">
    <location>
        <begin position="11"/>
        <end position="105"/>
    </location>
</feature>
<dbReference type="InterPro" id="IPR013341">
    <property type="entry name" value="Mandelate_racemase_N_dom"/>
</dbReference>
<keyword evidence="1" id="KW-0479">Metal-binding</keyword>
<reference evidence="4 5" key="1">
    <citation type="journal article" date="2019" name="Int. J. Syst. Evol. Microbiol.">
        <title>The Global Catalogue of Microorganisms (GCM) 10K type strain sequencing project: providing services to taxonomists for standard genome sequencing and annotation.</title>
        <authorList>
            <consortium name="The Broad Institute Genomics Platform"/>
            <consortium name="The Broad Institute Genome Sequencing Center for Infectious Disease"/>
            <person name="Wu L."/>
            <person name="Ma J."/>
        </authorList>
    </citation>
    <scope>NUCLEOTIDE SEQUENCE [LARGE SCALE GENOMIC DNA]</scope>
    <source>
        <strain evidence="4 5">JCM 8201</strain>
    </source>
</reference>
<evidence type="ECO:0000259" key="3">
    <source>
        <dbReference type="Pfam" id="PF13378"/>
    </source>
</evidence>
<evidence type="ECO:0000259" key="2">
    <source>
        <dbReference type="Pfam" id="PF02746"/>
    </source>
</evidence>
<dbReference type="RefSeq" id="WP_344452500.1">
    <property type="nucleotide sequence ID" value="NZ_BAAATZ010000019.1"/>
</dbReference>
<protein>
    <submittedName>
        <fullName evidence="4">O-succinylbenzoate synthase</fullName>
    </submittedName>
</protein>
<gene>
    <name evidence="4" type="primary">menC_2</name>
    <name evidence="4" type="ORF">GCM10010439_44030</name>
</gene>
<comment type="caution">
    <text evidence="4">The sequence shown here is derived from an EMBL/GenBank/DDBJ whole genome shotgun (WGS) entry which is preliminary data.</text>
</comment>
<proteinExistence type="predicted"/>
<dbReference type="Gene3D" id="3.30.390.10">
    <property type="entry name" value="Enolase-like, N-terminal domain"/>
    <property type="match status" value="1"/>
</dbReference>
<dbReference type="SUPFAM" id="SSF54826">
    <property type="entry name" value="Enolase N-terminal domain-like"/>
    <property type="match status" value="1"/>
</dbReference>
<organism evidence="4 5">
    <name type="scientific">Actinocorallia aurantiaca</name>
    <dbReference type="NCBI Taxonomy" id="46204"/>
    <lineage>
        <taxon>Bacteria</taxon>
        <taxon>Bacillati</taxon>
        <taxon>Actinomycetota</taxon>
        <taxon>Actinomycetes</taxon>
        <taxon>Streptosporangiales</taxon>
        <taxon>Thermomonosporaceae</taxon>
        <taxon>Actinocorallia</taxon>
    </lineage>
</organism>
<evidence type="ECO:0000313" key="4">
    <source>
        <dbReference type="EMBL" id="GAA2730609.1"/>
    </source>
</evidence>
<sequence length="347" mass="36682">MPSIVEFRAYRVAMHRGRRPESALVALTAEDGTVGWGESALLDEETWADLAQRLGPALPGLEWDRPEDLGGLGALGGPRATAAVEIAAWDLWGRVHKVPVAHALGGTRTSVVTGARIPCQPHLDNLPSLVNRYIGGGHTRVTLEVRPGWDVEALRTVRQAYPALALQVDGACSYTDSPDDLEALESLDAYDLVAIERPFRDLAPHAVLQRSVRAAVAPDIGDLDALDAAITMDAGRALSLRVSRLGGLTTARGAHDRAYAAGWDVWCGGSGVFGIGRAASVALASMPGCTLPSDITEFAGGPEYLTPPLRSHGGVIAVPLTQPGLGHEIDVPRITRLATDELRITTG</sequence>
<dbReference type="SUPFAM" id="SSF51604">
    <property type="entry name" value="Enolase C-terminal domain-like"/>
    <property type="match status" value="1"/>
</dbReference>
<dbReference type="InterPro" id="IPR029065">
    <property type="entry name" value="Enolase_C-like"/>
</dbReference>
<dbReference type="EMBL" id="BAAATZ010000019">
    <property type="protein sequence ID" value="GAA2730609.1"/>
    <property type="molecule type" value="Genomic_DNA"/>
</dbReference>
<keyword evidence="5" id="KW-1185">Reference proteome</keyword>
<evidence type="ECO:0000313" key="5">
    <source>
        <dbReference type="Proteomes" id="UP001501842"/>
    </source>
</evidence>
<name>A0ABN3UDG9_9ACTN</name>
<dbReference type="InterPro" id="IPR036849">
    <property type="entry name" value="Enolase-like_C_sf"/>
</dbReference>
<dbReference type="Gene3D" id="3.20.20.120">
    <property type="entry name" value="Enolase-like C-terminal domain"/>
    <property type="match status" value="1"/>
</dbReference>
<dbReference type="InterPro" id="IPR029017">
    <property type="entry name" value="Enolase-like_N"/>
</dbReference>
<evidence type="ECO:0000256" key="1">
    <source>
        <dbReference type="ARBA" id="ARBA00022723"/>
    </source>
</evidence>
<dbReference type="Pfam" id="PF13378">
    <property type="entry name" value="MR_MLE_C"/>
    <property type="match status" value="1"/>
</dbReference>
<accession>A0ABN3UDG9</accession>
<dbReference type="PANTHER" id="PTHR48073:SF5">
    <property type="entry name" value="O-SUCCINYLBENZOATE SYNTHASE"/>
    <property type="match status" value="1"/>
</dbReference>
<dbReference type="PANTHER" id="PTHR48073">
    <property type="entry name" value="O-SUCCINYLBENZOATE SYNTHASE-RELATED"/>
    <property type="match status" value="1"/>
</dbReference>
<feature type="domain" description="Enolase C-terminal" evidence="3">
    <location>
        <begin position="137"/>
        <end position="330"/>
    </location>
</feature>
<dbReference type="Proteomes" id="UP001501842">
    <property type="component" value="Unassembled WGS sequence"/>
</dbReference>
<dbReference type="Pfam" id="PF02746">
    <property type="entry name" value="MR_MLE_N"/>
    <property type="match status" value="1"/>
</dbReference>